<name>A0ABN3QYX1_9ACTN</name>
<evidence type="ECO:0000313" key="3">
    <source>
        <dbReference type="Proteomes" id="UP001501509"/>
    </source>
</evidence>
<gene>
    <name evidence="2" type="ORF">GCM10010411_93800</name>
</gene>
<evidence type="ECO:0008006" key="4">
    <source>
        <dbReference type="Google" id="ProtNLM"/>
    </source>
</evidence>
<protein>
    <recommendedName>
        <fullName evidence="4">S-adenosyl methyltransferase</fullName>
    </recommendedName>
</protein>
<dbReference type="RefSeq" id="WP_344549283.1">
    <property type="nucleotide sequence ID" value="NZ_BAAATD010000027.1"/>
</dbReference>
<dbReference type="InterPro" id="IPR006764">
    <property type="entry name" value="SAM_dep_MeTrfase_SAV2177_type"/>
</dbReference>
<dbReference type="Pfam" id="PF04672">
    <property type="entry name" value="Methyltransf_19"/>
    <property type="match status" value="1"/>
</dbReference>
<sequence length="345" mass="36845">MVPKRGNCAVVQDKGVASIRRKAAGPGVNSIETDHAGSPVANRAHAARIWNQWLGGKDTFGVDRLAAKECAALAPGIVDAVRHERKFKARTVRHLAEAGIRQFLDIGVGLPLSESSHEIAQRIDSQSHVAYIDDDPAVMAYARALLTSREGRAPTHIQADLSDPQAVALQAIKVMDDREPVGILLVGTLNFVTDHDDAAALVRCLLDAAPAGSFLALAHLSDQVSGEQMQQAIEHWNKVAHPAITTRSHQQVAHLLDGLNLLAPGITTCTQWRPEQTCTPPVDQLGAVGRVPPKRVTTTEAQASQTAASRSPSRHIVPQGRHRLTWRTSTMSSPGGASSIASSSP</sequence>
<accession>A0ABN3QYX1</accession>
<dbReference type="Proteomes" id="UP001501509">
    <property type="component" value="Unassembled WGS sequence"/>
</dbReference>
<feature type="compositionally biased region" description="Low complexity" evidence="1">
    <location>
        <begin position="332"/>
        <end position="345"/>
    </location>
</feature>
<keyword evidence="3" id="KW-1185">Reference proteome</keyword>
<feature type="compositionally biased region" description="Low complexity" evidence="1">
    <location>
        <begin position="298"/>
        <end position="311"/>
    </location>
</feature>
<organism evidence="2 3">
    <name type="scientific">Actinomadura fulvescens</name>
    <dbReference type="NCBI Taxonomy" id="46160"/>
    <lineage>
        <taxon>Bacteria</taxon>
        <taxon>Bacillati</taxon>
        <taxon>Actinomycetota</taxon>
        <taxon>Actinomycetes</taxon>
        <taxon>Streptosporangiales</taxon>
        <taxon>Thermomonosporaceae</taxon>
        <taxon>Actinomadura</taxon>
    </lineage>
</organism>
<evidence type="ECO:0000313" key="2">
    <source>
        <dbReference type="EMBL" id="GAA2638936.1"/>
    </source>
</evidence>
<dbReference type="SUPFAM" id="SSF53335">
    <property type="entry name" value="S-adenosyl-L-methionine-dependent methyltransferases"/>
    <property type="match status" value="1"/>
</dbReference>
<proteinExistence type="predicted"/>
<evidence type="ECO:0000256" key="1">
    <source>
        <dbReference type="SAM" id="MobiDB-lite"/>
    </source>
</evidence>
<comment type="caution">
    <text evidence="2">The sequence shown here is derived from an EMBL/GenBank/DDBJ whole genome shotgun (WGS) entry which is preliminary data.</text>
</comment>
<feature type="region of interest" description="Disordered" evidence="1">
    <location>
        <begin position="280"/>
        <end position="345"/>
    </location>
</feature>
<dbReference type="EMBL" id="BAAATD010000027">
    <property type="protein sequence ID" value="GAA2638936.1"/>
    <property type="molecule type" value="Genomic_DNA"/>
</dbReference>
<reference evidence="2 3" key="1">
    <citation type="journal article" date="2019" name="Int. J. Syst. Evol. Microbiol.">
        <title>The Global Catalogue of Microorganisms (GCM) 10K type strain sequencing project: providing services to taxonomists for standard genome sequencing and annotation.</title>
        <authorList>
            <consortium name="The Broad Institute Genomics Platform"/>
            <consortium name="The Broad Institute Genome Sequencing Center for Infectious Disease"/>
            <person name="Wu L."/>
            <person name="Ma J."/>
        </authorList>
    </citation>
    <scope>NUCLEOTIDE SEQUENCE [LARGE SCALE GENOMIC DNA]</scope>
    <source>
        <strain evidence="2 3">JCM 6833</strain>
    </source>
</reference>
<dbReference type="Gene3D" id="3.40.50.150">
    <property type="entry name" value="Vaccinia Virus protein VP39"/>
    <property type="match status" value="1"/>
</dbReference>
<dbReference type="InterPro" id="IPR029063">
    <property type="entry name" value="SAM-dependent_MTases_sf"/>
</dbReference>